<accession>A0AAV7HTX9</accession>
<dbReference type="AlphaFoldDB" id="A0AAV7HTX9"/>
<reference evidence="1 2" key="1">
    <citation type="journal article" date="2021" name="J. Hered.">
        <title>A chromosome-level genome assembly of the parasitoid wasp, Cotesia glomerata (Hymenoptera: Braconidae).</title>
        <authorList>
            <person name="Pinto B.J."/>
            <person name="Weis J.J."/>
            <person name="Gamble T."/>
            <person name="Ode P.J."/>
            <person name="Paul R."/>
            <person name="Zaspel J.M."/>
        </authorList>
    </citation>
    <scope>NUCLEOTIDE SEQUENCE [LARGE SCALE GENOMIC DNA]</scope>
    <source>
        <strain evidence="1">CgM1</strain>
    </source>
</reference>
<dbReference type="EMBL" id="JAHXZJ010002982">
    <property type="protein sequence ID" value="KAH0535590.1"/>
    <property type="molecule type" value="Genomic_DNA"/>
</dbReference>
<sequence length="95" mass="10428">MRFGSPLGFVGNYFRIHRNQGTYSAVARVGECTRGCGVSTLEKPMKATPEGFCSTSPSSCHDWSVINFEKCQHSKSVLLRRRGEAKAQSVSSRAV</sequence>
<evidence type="ECO:0000313" key="2">
    <source>
        <dbReference type="Proteomes" id="UP000826195"/>
    </source>
</evidence>
<name>A0AAV7HTX9_COTGL</name>
<keyword evidence="2" id="KW-1185">Reference proteome</keyword>
<comment type="caution">
    <text evidence="1">The sequence shown here is derived from an EMBL/GenBank/DDBJ whole genome shotgun (WGS) entry which is preliminary data.</text>
</comment>
<dbReference type="Proteomes" id="UP000826195">
    <property type="component" value="Unassembled WGS sequence"/>
</dbReference>
<protein>
    <submittedName>
        <fullName evidence="1">Uncharacterized protein</fullName>
    </submittedName>
</protein>
<gene>
    <name evidence="1" type="ORF">KQX54_017440</name>
</gene>
<evidence type="ECO:0000313" key="1">
    <source>
        <dbReference type="EMBL" id="KAH0535590.1"/>
    </source>
</evidence>
<organism evidence="1 2">
    <name type="scientific">Cotesia glomerata</name>
    <name type="common">Lepidopteran parasitic wasp</name>
    <name type="synonym">Apanteles glomeratus</name>
    <dbReference type="NCBI Taxonomy" id="32391"/>
    <lineage>
        <taxon>Eukaryota</taxon>
        <taxon>Metazoa</taxon>
        <taxon>Ecdysozoa</taxon>
        <taxon>Arthropoda</taxon>
        <taxon>Hexapoda</taxon>
        <taxon>Insecta</taxon>
        <taxon>Pterygota</taxon>
        <taxon>Neoptera</taxon>
        <taxon>Endopterygota</taxon>
        <taxon>Hymenoptera</taxon>
        <taxon>Apocrita</taxon>
        <taxon>Ichneumonoidea</taxon>
        <taxon>Braconidae</taxon>
        <taxon>Microgastrinae</taxon>
        <taxon>Cotesia</taxon>
    </lineage>
</organism>
<proteinExistence type="predicted"/>